<comment type="caution">
    <text evidence="2">The sequence shown here is derived from an EMBL/GenBank/DDBJ whole genome shotgun (WGS) entry which is preliminary data.</text>
</comment>
<organism evidence="2 3">
    <name type="scientific">Austropuccinia psidii MF-1</name>
    <dbReference type="NCBI Taxonomy" id="1389203"/>
    <lineage>
        <taxon>Eukaryota</taxon>
        <taxon>Fungi</taxon>
        <taxon>Dikarya</taxon>
        <taxon>Basidiomycota</taxon>
        <taxon>Pucciniomycotina</taxon>
        <taxon>Pucciniomycetes</taxon>
        <taxon>Pucciniales</taxon>
        <taxon>Sphaerophragmiaceae</taxon>
        <taxon>Austropuccinia</taxon>
    </lineage>
</organism>
<name>A0A9Q3CGN8_9BASI</name>
<evidence type="ECO:0000256" key="1">
    <source>
        <dbReference type="SAM" id="MobiDB-lite"/>
    </source>
</evidence>
<proteinExistence type="predicted"/>
<reference evidence="2" key="1">
    <citation type="submission" date="2021-03" db="EMBL/GenBank/DDBJ databases">
        <title>Draft genome sequence of rust myrtle Austropuccinia psidii MF-1, a brazilian biotype.</title>
        <authorList>
            <person name="Quecine M.C."/>
            <person name="Pachon D.M.R."/>
            <person name="Bonatelli M.L."/>
            <person name="Correr F.H."/>
            <person name="Franceschini L.M."/>
            <person name="Leite T.F."/>
            <person name="Margarido G.R.A."/>
            <person name="Almeida C.A."/>
            <person name="Ferrarezi J.A."/>
            <person name="Labate C.A."/>
        </authorList>
    </citation>
    <scope>NUCLEOTIDE SEQUENCE</scope>
    <source>
        <strain evidence="2">MF-1</strain>
    </source>
</reference>
<accession>A0A9Q3CGN8</accession>
<feature type="compositionally biased region" description="Polar residues" evidence="1">
    <location>
        <begin position="1"/>
        <end position="10"/>
    </location>
</feature>
<gene>
    <name evidence="2" type="ORF">O181_024396</name>
</gene>
<evidence type="ECO:0000313" key="3">
    <source>
        <dbReference type="Proteomes" id="UP000765509"/>
    </source>
</evidence>
<dbReference type="AlphaFoldDB" id="A0A9Q3CGN8"/>
<feature type="region of interest" description="Disordered" evidence="1">
    <location>
        <begin position="42"/>
        <end position="67"/>
    </location>
</feature>
<evidence type="ECO:0000313" key="2">
    <source>
        <dbReference type="EMBL" id="MBW0484681.1"/>
    </source>
</evidence>
<feature type="region of interest" description="Disordered" evidence="1">
    <location>
        <begin position="1"/>
        <end position="29"/>
    </location>
</feature>
<dbReference type="Proteomes" id="UP000765509">
    <property type="component" value="Unassembled WGS sequence"/>
</dbReference>
<feature type="compositionally biased region" description="Basic and acidic residues" evidence="1">
    <location>
        <begin position="55"/>
        <end position="67"/>
    </location>
</feature>
<dbReference type="EMBL" id="AVOT02007804">
    <property type="protein sequence ID" value="MBW0484681.1"/>
    <property type="molecule type" value="Genomic_DNA"/>
</dbReference>
<keyword evidence="3" id="KW-1185">Reference proteome</keyword>
<sequence length="67" mass="7758">MQRQAQNQTQEPKRKAEISGTYVEEEKDEERAIIPTKFQNLNIPKPEQPEEEIENVAHKNGGEDIPK</sequence>
<protein>
    <submittedName>
        <fullName evidence="2">Uncharacterized protein</fullName>
    </submittedName>
</protein>